<dbReference type="Proteomes" id="UP000028582">
    <property type="component" value="Unassembled WGS sequence"/>
</dbReference>
<sequence length="236" mass="26419">MIDQVKRLQATKLRKRHFCPSSAKRRGGRQPSLGIADCARFVSADDDELGGLIPSRATHRALEQLLDTLRDVESVSKKLQSESLTMVDARALFDGLLEVLPSFSTHIGKLLSSFIHFPDAEIVQCPEFETAAVKVLMRPFEREVNDVSQTAGMDGVREDGFADRILKRRKTLTPRKAYDLIAIIPPSSNVVERLFSSARAALCHEHHRLSPMALKMVLFLKVNESYWNVSTVTSCI</sequence>
<name>A0A080Z140_PHYNI</name>
<dbReference type="OrthoDB" id="96101at2759"/>
<reference evidence="1 2" key="1">
    <citation type="submission" date="2013-11" db="EMBL/GenBank/DDBJ databases">
        <title>The Genome Sequence of Phytophthora parasitica P1976.</title>
        <authorList>
            <consortium name="The Broad Institute Genomics Platform"/>
            <person name="Russ C."/>
            <person name="Tyler B."/>
            <person name="Panabieres F."/>
            <person name="Shan W."/>
            <person name="Tripathy S."/>
            <person name="Grunwald N."/>
            <person name="Machado M."/>
            <person name="Johnson C.S."/>
            <person name="Walker B."/>
            <person name="Young S."/>
            <person name="Zeng Q."/>
            <person name="Gargeya S."/>
            <person name="Fitzgerald M."/>
            <person name="Haas B."/>
            <person name="Abouelleil A."/>
            <person name="Allen A.W."/>
            <person name="Alvarado L."/>
            <person name="Arachchi H.M."/>
            <person name="Berlin A.M."/>
            <person name="Chapman S.B."/>
            <person name="Gainer-Dewar J."/>
            <person name="Goldberg J."/>
            <person name="Griggs A."/>
            <person name="Gujja S."/>
            <person name="Hansen M."/>
            <person name="Howarth C."/>
            <person name="Imamovic A."/>
            <person name="Ireland A."/>
            <person name="Larimer J."/>
            <person name="McCowan C."/>
            <person name="Murphy C."/>
            <person name="Pearson M."/>
            <person name="Poon T.W."/>
            <person name="Priest M."/>
            <person name="Roberts A."/>
            <person name="Saif S."/>
            <person name="Shea T."/>
            <person name="Sisk P."/>
            <person name="Sykes S."/>
            <person name="Wortman J."/>
            <person name="Nusbaum C."/>
            <person name="Birren B."/>
        </authorList>
    </citation>
    <scope>NUCLEOTIDE SEQUENCE [LARGE SCALE GENOMIC DNA]</scope>
    <source>
        <strain evidence="1 2">P1976</strain>
    </source>
</reference>
<evidence type="ECO:0008006" key="3">
    <source>
        <dbReference type="Google" id="ProtNLM"/>
    </source>
</evidence>
<protein>
    <recommendedName>
        <fullName evidence="3">HAT C-terminal dimerisation domain-containing protein</fullName>
    </recommendedName>
</protein>
<proteinExistence type="predicted"/>
<comment type="caution">
    <text evidence="1">The sequence shown here is derived from an EMBL/GenBank/DDBJ whole genome shotgun (WGS) entry which is preliminary data.</text>
</comment>
<dbReference type="PANTHER" id="PTHR40866">
    <property type="entry name" value="BED-TYPE DOMAIN-CONTAINING PROTEIN"/>
    <property type="match status" value="1"/>
</dbReference>
<gene>
    <name evidence="1" type="ORF">F444_21434</name>
</gene>
<organism evidence="1 2">
    <name type="scientific">Phytophthora nicotianae P1976</name>
    <dbReference type="NCBI Taxonomy" id="1317066"/>
    <lineage>
        <taxon>Eukaryota</taxon>
        <taxon>Sar</taxon>
        <taxon>Stramenopiles</taxon>
        <taxon>Oomycota</taxon>
        <taxon>Peronosporomycetes</taxon>
        <taxon>Peronosporales</taxon>
        <taxon>Peronosporaceae</taxon>
        <taxon>Phytophthora</taxon>
    </lineage>
</organism>
<dbReference type="EMBL" id="ANJA01003948">
    <property type="protein sequence ID" value="ETO60351.1"/>
    <property type="molecule type" value="Genomic_DNA"/>
</dbReference>
<dbReference type="PANTHER" id="PTHR40866:SF1">
    <property type="entry name" value="BED-TYPE DOMAIN-CONTAINING PROTEIN"/>
    <property type="match status" value="1"/>
</dbReference>
<evidence type="ECO:0000313" key="1">
    <source>
        <dbReference type="EMBL" id="ETO60351.1"/>
    </source>
</evidence>
<dbReference type="AlphaFoldDB" id="A0A080Z140"/>
<accession>A0A080Z140</accession>
<evidence type="ECO:0000313" key="2">
    <source>
        <dbReference type="Proteomes" id="UP000028582"/>
    </source>
</evidence>